<dbReference type="PANTHER" id="PTHR48078">
    <property type="entry name" value="THREONINE DEHYDRATASE, MITOCHONDRIAL-RELATED"/>
    <property type="match status" value="1"/>
</dbReference>
<dbReference type="GO" id="GO:0006565">
    <property type="term" value="P:L-serine catabolic process"/>
    <property type="evidence" value="ECO:0007669"/>
    <property type="project" value="TreeGrafter"/>
</dbReference>
<keyword evidence="2" id="KW-0663">Pyridoxal phosphate</keyword>
<dbReference type="InterPro" id="IPR036052">
    <property type="entry name" value="TrpB-like_PALP_sf"/>
</dbReference>
<dbReference type="Pfam" id="PF00291">
    <property type="entry name" value="PALP"/>
    <property type="match status" value="1"/>
</dbReference>
<dbReference type="NCBIfam" id="NF004771">
    <property type="entry name" value="PRK06110.1"/>
    <property type="match status" value="1"/>
</dbReference>
<dbReference type="GO" id="GO:0009097">
    <property type="term" value="P:isoleucine biosynthetic process"/>
    <property type="evidence" value="ECO:0007669"/>
    <property type="project" value="TreeGrafter"/>
</dbReference>
<comment type="caution">
    <text evidence="5">The sequence shown here is derived from an EMBL/GenBank/DDBJ whole genome shotgun (WGS) entry which is preliminary data.</text>
</comment>
<evidence type="ECO:0000259" key="4">
    <source>
        <dbReference type="Pfam" id="PF00291"/>
    </source>
</evidence>
<keyword evidence="3" id="KW-0456">Lyase</keyword>
<dbReference type="EMBL" id="PKUR01000002">
    <property type="protein sequence ID" value="PLW86200.1"/>
    <property type="molecule type" value="Genomic_DNA"/>
</dbReference>
<dbReference type="GO" id="GO:0003941">
    <property type="term" value="F:L-serine ammonia-lyase activity"/>
    <property type="evidence" value="ECO:0007669"/>
    <property type="project" value="TreeGrafter"/>
</dbReference>
<dbReference type="Proteomes" id="UP000235162">
    <property type="component" value="Unassembled WGS sequence"/>
</dbReference>
<name>A0AAP8ME69_9GAMM</name>
<dbReference type="PANTHER" id="PTHR48078:SF7">
    <property type="entry name" value="BLL6502 PROTEIN"/>
    <property type="match status" value="1"/>
</dbReference>
<dbReference type="GO" id="GO:0006567">
    <property type="term" value="P:L-threonine catabolic process"/>
    <property type="evidence" value="ECO:0007669"/>
    <property type="project" value="TreeGrafter"/>
</dbReference>
<keyword evidence="6" id="KW-1185">Reference proteome</keyword>
<comment type="cofactor">
    <cofactor evidence="1">
        <name>pyridoxal 5'-phosphate</name>
        <dbReference type="ChEBI" id="CHEBI:597326"/>
    </cofactor>
</comment>
<evidence type="ECO:0000256" key="2">
    <source>
        <dbReference type="ARBA" id="ARBA00022898"/>
    </source>
</evidence>
<evidence type="ECO:0000313" key="6">
    <source>
        <dbReference type="Proteomes" id="UP000235162"/>
    </source>
</evidence>
<sequence>MSGFSLAELDAAAALVYPHMQASPLLRWPLLEQRLGFEAWVKHENHNPTGAFKVRGGLVYLQRLKQRLPDCPGVVTATRGNHGQSIALAARMVGMRAVIVVPEGNSESKNRAMQALGCELVVHGRDFDVSVEHSQHLERAEGLHRIPSFHEDLVCGVASYALEMFRAGPVLDRVYVPIGLGSGVCGVLSARDALGLDTEVVGVVSSEATCYQQSLAEGECVATATADTLADGMAVRVPNPDALAMMRSGISRIVDVNDDQVLAAMAHYFEDTHNTAEGAGAAALAAAISEQADNRGRRVGLVLTGGNVDASLFARALSA</sequence>
<evidence type="ECO:0000256" key="1">
    <source>
        <dbReference type="ARBA" id="ARBA00001933"/>
    </source>
</evidence>
<proteinExistence type="predicted"/>
<dbReference type="GO" id="GO:0004794">
    <property type="term" value="F:threonine deaminase activity"/>
    <property type="evidence" value="ECO:0007669"/>
    <property type="project" value="TreeGrafter"/>
</dbReference>
<dbReference type="InterPro" id="IPR001926">
    <property type="entry name" value="TrpB-like_PALP"/>
</dbReference>
<evidence type="ECO:0000256" key="3">
    <source>
        <dbReference type="ARBA" id="ARBA00023239"/>
    </source>
</evidence>
<dbReference type="Gene3D" id="3.40.50.1100">
    <property type="match status" value="2"/>
</dbReference>
<accession>A0AAP8ME69</accession>
<feature type="domain" description="Tryptophan synthase beta chain-like PALP" evidence="4">
    <location>
        <begin position="19"/>
        <end position="305"/>
    </location>
</feature>
<dbReference type="SUPFAM" id="SSF53686">
    <property type="entry name" value="Tryptophan synthase beta subunit-like PLP-dependent enzymes"/>
    <property type="match status" value="1"/>
</dbReference>
<dbReference type="RefSeq" id="WP_084198837.1">
    <property type="nucleotide sequence ID" value="NZ_BMYL01000002.1"/>
</dbReference>
<dbReference type="KEGG" id="hja:BST95_08065"/>
<gene>
    <name evidence="5" type="ORF">C0029_07115</name>
</gene>
<organism evidence="5 6">
    <name type="scientific">Halioglobus japonicus</name>
    <dbReference type="NCBI Taxonomy" id="930805"/>
    <lineage>
        <taxon>Bacteria</taxon>
        <taxon>Pseudomonadati</taxon>
        <taxon>Pseudomonadota</taxon>
        <taxon>Gammaproteobacteria</taxon>
        <taxon>Cellvibrionales</taxon>
        <taxon>Halieaceae</taxon>
        <taxon>Halioglobus</taxon>
    </lineage>
</organism>
<protein>
    <recommendedName>
        <fullName evidence="4">Tryptophan synthase beta chain-like PALP domain-containing protein</fullName>
    </recommendedName>
</protein>
<dbReference type="AlphaFoldDB" id="A0AAP8ME69"/>
<evidence type="ECO:0000313" key="5">
    <source>
        <dbReference type="EMBL" id="PLW86200.1"/>
    </source>
</evidence>
<reference evidence="5 6" key="1">
    <citation type="submission" date="2018-01" db="EMBL/GenBank/DDBJ databases">
        <title>The draft genome sequence of Halioglobus japonicus S1-36.</title>
        <authorList>
            <person name="Du Z.-J."/>
            <person name="Shi M.-J."/>
        </authorList>
    </citation>
    <scope>NUCLEOTIDE SEQUENCE [LARGE SCALE GENOMIC DNA]</scope>
    <source>
        <strain evidence="5 6">S1-36</strain>
    </source>
</reference>
<dbReference type="InterPro" id="IPR050147">
    <property type="entry name" value="Ser/Thr_Dehydratase"/>
</dbReference>